<organism evidence="1 2">
    <name type="scientific">Euplotes crassus</name>
    <dbReference type="NCBI Taxonomy" id="5936"/>
    <lineage>
        <taxon>Eukaryota</taxon>
        <taxon>Sar</taxon>
        <taxon>Alveolata</taxon>
        <taxon>Ciliophora</taxon>
        <taxon>Intramacronucleata</taxon>
        <taxon>Spirotrichea</taxon>
        <taxon>Hypotrichia</taxon>
        <taxon>Euplotida</taxon>
        <taxon>Euplotidae</taxon>
        <taxon>Moneuplotes</taxon>
    </lineage>
</organism>
<proteinExistence type="predicted"/>
<comment type="caution">
    <text evidence="1">The sequence shown here is derived from an EMBL/GenBank/DDBJ whole genome shotgun (WGS) entry which is preliminary data.</text>
</comment>
<reference evidence="1" key="1">
    <citation type="submission" date="2023-07" db="EMBL/GenBank/DDBJ databases">
        <authorList>
            <consortium name="AG Swart"/>
            <person name="Singh M."/>
            <person name="Singh A."/>
            <person name="Seah K."/>
            <person name="Emmerich C."/>
        </authorList>
    </citation>
    <scope>NUCLEOTIDE SEQUENCE</scope>
    <source>
        <strain evidence="1">DP1</strain>
    </source>
</reference>
<dbReference type="AlphaFoldDB" id="A0AAD1XAH4"/>
<gene>
    <name evidence="1" type="ORF">ECRASSUSDP1_LOCUS8337</name>
</gene>
<keyword evidence="2" id="KW-1185">Reference proteome</keyword>
<evidence type="ECO:0000313" key="1">
    <source>
        <dbReference type="EMBL" id="CAI2367060.1"/>
    </source>
</evidence>
<protein>
    <submittedName>
        <fullName evidence="1">Uncharacterized protein</fullName>
    </submittedName>
</protein>
<dbReference type="EMBL" id="CAMPGE010008154">
    <property type="protein sequence ID" value="CAI2367060.1"/>
    <property type="molecule type" value="Genomic_DNA"/>
</dbReference>
<sequence length="132" mass="15520">MRKLLFEWYKLKKSMKIQLNFKENFEDLTPRTEFSCSIDVIILIPCSSRSSLYFWVCFEIPHHNFKITKSTESLYRDPVCNSFPKQTGYKDNEIYEEANLFKLTLINSTSTQATRQSKKCITSNLLLGDDIL</sequence>
<name>A0AAD1XAH4_EUPCR</name>
<evidence type="ECO:0000313" key="2">
    <source>
        <dbReference type="Proteomes" id="UP001295684"/>
    </source>
</evidence>
<accession>A0AAD1XAH4</accession>
<dbReference type="Proteomes" id="UP001295684">
    <property type="component" value="Unassembled WGS sequence"/>
</dbReference>